<evidence type="ECO:0000256" key="1">
    <source>
        <dbReference type="SAM" id="MobiDB-lite"/>
    </source>
</evidence>
<name>A0A6J6VF30_9ZZZZ</name>
<protein>
    <submittedName>
        <fullName evidence="2">Unannotated protein</fullName>
    </submittedName>
</protein>
<dbReference type="InterPro" id="IPR017642">
    <property type="entry name" value="DNA_S_mod_DndB"/>
</dbReference>
<proteinExistence type="predicted"/>
<dbReference type="Pfam" id="PF14072">
    <property type="entry name" value="DndB"/>
    <property type="match status" value="1"/>
</dbReference>
<evidence type="ECO:0000313" key="2">
    <source>
        <dbReference type="EMBL" id="CAB4770246.1"/>
    </source>
</evidence>
<gene>
    <name evidence="2" type="ORF">UFOPK2879_00966</name>
</gene>
<organism evidence="2">
    <name type="scientific">freshwater metagenome</name>
    <dbReference type="NCBI Taxonomy" id="449393"/>
    <lineage>
        <taxon>unclassified sequences</taxon>
        <taxon>metagenomes</taxon>
        <taxon>ecological metagenomes</taxon>
    </lineage>
</organism>
<dbReference type="AlphaFoldDB" id="A0A6J6VF30"/>
<reference evidence="2" key="1">
    <citation type="submission" date="2020-05" db="EMBL/GenBank/DDBJ databases">
        <authorList>
            <person name="Chiriac C."/>
            <person name="Salcher M."/>
            <person name="Ghai R."/>
            <person name="Kavagutti S V."/>
        </authorList>
    </citation>
    <scope>NUCLEOTIDE SEQUENCE</scope>
</reference>
<feature type="compositionally biased region" description="Basic and acidic residues" evidence="1">
    <location>
        <begin position="252"/>
        <end position="269"/>
    </location>
</feature>
<dbReference type="EMBL" id="CAEZZN010000033">
    <property type="protein sequence ID" value="CAB4770246.1"/>
    <property type="molecule type" value="Genomic_DNA"/>
</dbReference>
<accession>A0A6J6VF30</accession>
<sequence length="464" mass="51491">MKTAPVGGQRVRRSGKNTVVAQLTIDSLRHLMPEVIPGSRIDTNREVSAKRCEELANYYINNSDRWILPPVLVDSELDLEFISQGTITVGNATLLGEANAKKAVTIDVGVCQIPTSIKDALVILDGQHRIGGLVIAFNRTEARRLVVLDEISRLDAQEMDILQQGKRKELAAELDACNKLLDRFSQDTITVEIKTGTPLELHKEWFVTIADNAKGINKSERARLDTVNKSSAIARAIRDLHPLLAGEIGNRSPKDPRVDERNNQAKKASDSIYSLDNVRNVVKNIAFSPALKESAKRERSTQEESATKQGMRFFDILCEEIDQMKNLLPTAKGNYTGKDFRKETLYSSPTMLRSLAGAYHNLALTVIDDPQAQGMTTLKVDEDGVKKFIQLIRNLNPYMKFTNRDGALDVDPLWRKTQLFRGTGIAPQSGFQDLSTLAALLTEWGKNGEVFNGTLFNQISATGV</sequence>
<feature type="region of interest" description="Disordered" evidence="1">
    <location>
        <begin position="246"/>
        <end position="269"/>
    </location>
</feature>